<accession>A0A919CGS4</accession>
<proteinExistence type="predicted"/>
<name>A0A919CGS4_9ACTN</name>
<keyword evidence="3" id="KW-1185">Reference proteome</keyword>
<evidence type="ECO:0000256" key="1">
    <source>
        <dbReference type="SAM" id="SignalP"/>
    </source>
</evidence>
<dbReference type="EMBL" id="BMXL01000007">
    <property type="protein sequence ID" value="GHD23328.1"/>
    <property type="molecule type" value="Genomic_DNA"/>
</dbReference>
<reference evidence="2 3" key="1">
    <citation type="journal article" date="2014" name="Int. J. Syst. Evol. Microbiol.">
        <title>Complete genome sequence of Corynebacterium casei LMG S-19264T (=DSM 44701T), isolated from a smear-ripened cheese.</title>
        <authorList>
            <consortium name="US DOE Joint Genome Institute (JGI-PGF)"/>
            <person name="Walter F."/>
            <person name="Albersmeier A."/>
            <person name="Kalinowski J."/>
            <person name="Ruckert C."/>
        </authorList>
    </citation>
    <scope>NUCLEOTIDE SEQUENCE [LARGE SCALE GENOMIC DNA]</scope>
    <source>
        <strain evidence="2 3">KCTC 19473</strain>
    </source>
</reference>
<dbReference type="AlphaFoldDB" id="A0A919CGS4"/>
<gene>
    <name evidence="2" type="ORF">GCM10007147_18400</name>
</gene>
<protein>
    <submittedName>
        <fullName evidence="2">Uncharacterized protein</fullName>
    </submittedName>
</protein>
<feature type="chain" id="PRO_5037594732" evidence="1">
    <location>
        <begin position="28"/>
        <end position="70"/>
    </location>
</feature>
<keyword evidence="1" id="KW-0732">Signal</keyword>
<organism evidence="2 3">
    <name type="scientific">Nocardiopsis kunsanensis</name>
    <dbReference type="NCBI Taxonomy" id="141693"/>
    <lineage>
        <taxon>Bacteria</taxon>
        <taxon>Bacillati</taxon>
        <taxon>Actinomycetota</taxon>
        <taxon>Actinomycetes</taxon>
        <taxon>Streptosporangiales</taxon>
        <taxon>Nocardiopsidaceae</taxon>
        <taxon>Nocardiopsis</taxon>
    </lineage>
</organism>
<evidence type="ECO:0000313" key="2">
    <source>
        <dbReference type="EMBL" id="GHD23328.1"/>
    </source>
</evidence>
<dbReference type="Proteomes" id="UP000654947">
    <property type="component" value="Unassembled WGS sequence"/>
</dbReference>
<sequence length="70" mass="6971">MKRIITATGFVLATGLALGAMAGPASADNNADVQNITVPICADVISFSGISAEGCNVVDSSDIDGISVED</sequence>
<comment type="caution">
    <text evidence="2">The sequence shown here is derived from an EMBL/GenBank/DDBJ whole genome shotgun (WGS) entry which is preliminary data.</text>
</comment>
<evidence type="ECO:0000313" key="3">
    <source>
        <dbReference type="Proteomes" id="UP000654947"/>
    </source>
</evidence>
<dbReference type="RefSeq" id="WP_017575915.1">
    <property type="nucleotide sequence ID" value="NZ_BMXL01000007.1"/>
</dbReference>
<feature type="signal peptide" evidence="1">
    <location>
        <begin position="1"/>
        <end position="27"/>
    </location>
</feature>